<feature type="domain" description="NodB homology" evidence="9">
    <location>
        <begin position="149"/>
        <end position="338"/>
    </location>
</feature>
<geneLocation type="mitochondrion" evidence="11"/>
<evidence type="ECO:0000256" key="2">
    <source>
        <dbReference type="ARBA" id="ARBA00022723"/>
    </source>
</evidence>
<feature type="disulfide bond" evidence="6">
    <location>
        <begin position="33"/>
        <end position="48"/>
    </location>
</feature>
<dbReference type="OrthoDB" id="407355at2759"/>
<feature type="signal peptide" evidence="7">
    <location>
        <begin position="1"/>
        <end position="20"/>
    </location>
</feature>
<evidence type="ECO:0008006" key="14">
    <source>
        <dbReference type="Google" id="ProtNLM"/>
    </source>
</evidence>
<dbReference type="GO" id="GO:0046872">
    <property type="term" value="F:metal ion binding"/>
    <property type="evidence" value="ECO:0007669"/>
    <property type="project" value="UniProtKB-KW"/>
</dbReference>
<dbReference type="InterPro" id="IPR001002">
    <property type="entry name" value="Chitin-bd_1"/>
</dbReference>
<keyword evidence="5" id="KW-0119">Carbohydrate metabolism</keyword>
<gene>
    <name evidence="10" type="ORF">PBRA_008942</name>
    <name evidence="11" type="ORF">PLBR_LOCUS6224</name>
</gene>
<dbReference type="GO" id="GO:0005975">
    <property type="term" value="P:carbohydrate metabolic process"/>
    <property type="evidence" value="ECO:0007669"/>
    <property type="project" value="InterPro"/>
</dbReference>
<dbReference type="PANTHER" id="PTHR46471:SF2">
    <property type="entry name" value="CHITIN DEACETYLASE-RELATED"/>
    <property type="match status" value="1"/>
</dbReference>
<evidence type="ECO:0000313" key="11">
    <source>
        <dbReference type="EMBL" id="SPQ99009.1"/>
    </source>
</evidence>
<evidence type="ECO:0000256" key="1">
    <source>
        <dbReference type="ARBA" id="ARBA00022669"/>
    </source>
</evidence>
<dbReference type="Proteomes" id="UP000039324">
    <property type="component" value="Unassembled WGS sequence"/>
</dbReference>
<dbReference type="SMART" id="SM00270">
    <property type="entry name" value="ChtBD1"/>
    <property type="match status" value="2"/>
</dbReference>
<dbReference type="SUPFAM" id="SSF88713">
    <property type="entry name" value="Glycoside hydrolase/deacetylase"/>
    <property type="match status" value="1"/>
</dbReference>
<dbReference type="GO" id="GO:0008061">
    <property type="term" value="F:chitin binding"/>
    <property type="evidence" value="ECO:0007669"/>
    <property type="project" value="UniProtKB-UniRule"/>
</dbReference>
<feature type="disulfide bond" evidence="6">
    <location>
        <begin position="47"/>
        <end position="61"/>
    </location>
</feature>
<evidence type="ECO:0000313" key="13">
    <source>
        <dbReference type="Proteomes" id="UP000290189"/>
    </source>
</evidence>
<evidence type="ECO:0000256" key="7">
    <source>
        <dbReference type="SAM" id="SignalP"/>
    </source>
</evidence>
<dbReference type="SUPFAM" id="SSF57016">
    <property type="entry name" value="Plant lectins/antimicrobial peptides"/>
    <property type="match status" value="2"/>
</dbReference>
<evidence type="ECO:0000256" key="5">
    <source>
        <dbReference type="ARBA" id="ARBA00023277"/>
    </source>
</evidence>
<dbReference type="Pfam" id="PF01522">
    <property type="entry name" value="Polysacc_deac_1"/>
    <property type="match status" value="1"/>
</dbReference>
<dbReference type="Gene3D" id="3.30.60.10">
    <property type="entry name" value="Endochitinase-like"/>
    <property type="match status" value="2"/>
</dbReference>
<organism evidence="10 12">
    <name type="scientific">Plasmodiophora brassicae</name>
    <name type="common">Clubroot disease agent</name>
    <dbReference type="NCBI Taxonomy" id="37360"/>
    <lineage>
        <taxon>Eukaryota</taxon>
        <taxon>Sar</taxon>
        <taxon>Rhizaria</taxon>
        <taxon>Endomyxa</taxon>
        <taxon>Phytomyxea</taxon>
        <taxon>Plasmodiophorida</taxon>
        <taxon>Plasmodiophoridae</taxon>
        <taxon>Plasmodiophora</taxon>
    </lineage>
</organism>
<protein>
    <recommendedName>
        <fullName evidence="14">NodB homology domain-containing protein</fullName>
    </recommendedName>
</protein>
<evidence type="ECO:0000259" key="8">
    <source>
        <dbReference type="PROSITE" id="PS50941"/>
    </source>
</evidence>
<dbReference type="PROSITE" id="PS50941">
    <property type="entry name" value="CHIT_BIND_I_2"/>
    <property type="match status" value="1"/>
</dbReference>
<dbReference type="AlphaFoldDB" id="A0A0G4J401"/>
<dbReference type="PANTHER" id="PTHR46471">
    <property type="entry name" value="CHITIN DEACETYLASE"/>
    <property type="match status" value="1"/>
</dbReference>
<evidence type="ECO:0000256" key="4">
    <source>
        <dbReference type="ARBA" id="ARBA00022801"/>
    </source>
</evidence>
<evidence type="ECO:0000256" key="6">
    <source>
        <dbReference type="PROSITE-ProRule" id="PRU00261"/>
    </source>
</evidence>
<dbReference type="EMBL" id="CDSF01000125">
    <property type="protein sequence ID" value="CEP02358.1"/>
    <property type="molecule type" value="Genomic_DNA"/>
</dbReference>
<dbReference type="Gene3D" id="3.20.20.370">
    <property type="entry name" value="Glycoside hydrolase/deacetylase"/>
    <property type="match status" value="1"/>
</dbReference>
<feature type="chain" id="PRO_5035990838" description="NodB homology domain-containing protein" evidence="7">
    <location>
        <begin position="21"/>
        <end position="367"/>
    </location>
</feature>
<dbReference type="InterPro" id="IPR002509">
    <property type="entry name" value="NODB_dom"/>
</dbReference>
<dbReference type="EMBL" id="OVEO01000011">
    <property type="protein sequence ID" value="SPQ99009.1"/>
    <property type="molecule type" value="Genomic_DNA"/>
</dbReference>
<dbReference type="PROSITE" id="PS00026">
    <property type="entry name" value="CHIT_BIND_I_1"/>
    <property type="match status" value="1"/>
</dbReference>
<feature type="domain" description="Chitin-binding type-1" evidence="8">
    <location>
        <begin position="30"/>
        <end position="102"/>
    </location>
</feature>
<keyword evidence="12" id="KW-1185">Reference proteome</keyword>
<dbReference type="InterPro" id="IPR018371">
    <property type="entry name" value="Chitin-binding_1_CS"/>
</dbReference>
<keyword evidence="3 7" id="KW-0732">Signal</keyword>
<dbReference type="InterPro" id="IPR036861">
    <property type="entry name" value="Endochitinase-like_sf"/>
</dbReference>
<reference evidence="10 12" key="1">
    <citation type="submission" date="2015-02" db="EMBL/GenBank/DDBJ databases">
        <authorList>
            <person name="Chooi Y.-H."/>
        </authorList>
    </citation>
    <scope>NUCLEOTIDE SEQUENCE [LARGE SCALE GENOMIC DNA]</scope>
    <source>
        <strain evidence="10">E3</strain>
    </source>
</reference>
<dbReference type="InterPro" id="IPR011330">
    <property type="entry name" value="Glyco_hydro/deAcase_b/a-brl"/>
</dbReference>
<comment type="caution">
    <text evidence="6">Lacks conserved residue(s) required for the propagation of feature annotation.</text>
</comment>
<sequence>MKIVVAAMLLLLVLVTTAAGAACEGAPRPDNRCGPWVSGAGCPPGSCCSPHGWCGTGSDYCNDESMCTPDRASTACWAPPRPDNRCGTAVGNAGCRPGQCCSRYGWCGSSSAYCNEQSICPSVLMAGPHPPVPVTVGDVSVFDWCGPVPWISVTFDDSAFVEPQLTNLLNDLERLAIPATFFICPTCYRGDVSFCSQLARVIDAGHSIQSHSMSHPNFKTIDANAISAEIDSVEDYLDTFCDLDVPMSMFRPPYGELGHTQALFVNSLGYTIASWTVDSMDWTGATLPAIQAAIAKGKRRLGPDASLVIVLHDAHYATPGARGILDWLVQAHPGHDFVSVEQCFANCRATGTCRAPGDLWPGVFDGP</sequence>
<reference evidence="11 13" key="2">
    <citation type="submission" date="2018-03" db="EMBL/GenBank/DDBJ databases">
        <authorList>
            <person name="Fogelqvist J."/>
        </authorList>
    </citation>
    <scope>NUCLEOTIDE SEQUENCE [LARGE SCALE GENOMIC DNA]</scope>
</reference>
<feature type="disulfide bond" evidence="6">
    <location>
        <begin position="42"/>
        <end position="54"/>
    </location>
</feature>
<evidence type="ECO:0000256" key="3">
    <source>
        <dbReference type="ARBA" id="ARBA00022729"/>
    </source>
</evidence>
<evidence type="ECO:0000259" key="9">
    <source>
        <dbReference type="PROSITE" id="PS51677"/>
    </source>
</evidence>
<keyword evidence="2" id="KW-0479">Metal-binding</keyword>
<dbReference type="PROSITE" id="PS51257">
    <property type="entry name" value="PROKAR_LIPOPROTEIN"/>
    <property type="match status" value="1"/>
</dbReference>
<dbReference type="Proteomes" id="UP000290189">
    <property type="component" value="Unassembled WGS sequence"/>
</dbReference>
<keyword evidence="1 6" id="KW-0147">Chitin-binding</keyword>
<dbReference type="PROSITE" id="PS51677">
    <property type="entry name" value="NODB"/>
    <property type="match status" value="1"/>
</dbReference>
<proteinExistence type="predicted"/>
<dbReference type="CDD" id="cd00035">
    <property type="entry name" value="ChtBD1"/>
    <property type="match status" value="2"/>
</dbReference>
<accession>A0A0G4J401</accession>
<keyword evidence="11" id="KW-0496">Mitochondrion</keyword>
<evidence type="ECO:0000313" key="10">
    <source>
        <dbReference type="EMBL" id="CEP02358.1"/>
    </source>
</evidence>
<keyword evidence="4" id="KW-0378">Hydrolase</keyword>
<keyword evidence="6" id="KW-1015">Disulfide bond</keyword>
<evidence type="ECO:0000313" key="12">
    <source>
        <dbReference type="Proteomes" id="UP000039324"/>
    </source>
</evidence>
<dbReference type="Pfam" id="PF00187">
    <property type="entry name" value="Chitin_bind_1"/>
    <property type="match status" value="2"/>
</dbReference>
<dbReference type="GO" id="GO:0016810">
    <property type="term" value="F:hydrolase activity, acting on carbon-nitrogen (but not peptide) bonds"/>
    <property type="evidence" value="ECO:0007669"/>
    <property type="project" value="InterPro"/>
</dbReference>
<name>A0A0G4J401_PLABS</name>